<dbReference type="Gene3D" id="1.20.1280.290">
    <property type="match status" value="2"/>
</dbReference>
<comment type="caution">
    <text evidence="11">The sequence shown here is derived from an EMBL/GenBank/DDBJ whole genome shotgun (WGS) entry which is preliminary data.</text>
</comment>
<dbReference type="FunFam" id="1.20.1280.290:FF:000001">
    <property type="entry name" value="Bidirectional sugar transporter SWEET"/>
    <property type="match status" value="1"/>
</dbReference>
<keyword evidence="5 10" id="KW-0762">Sugar transport</keyword>
<feature type="transmembrane region" description="Helical" evidence="10">
    <location>
        <begin position="130"/>
        <end position="152"/>
    </location>
</feature>
<dbReference type="GO" id="GO:0005886">
    <property type="term" value="C:plasma membrane"/>
    <property type="evidence" value="ECO:0007669"/>
    <property type="project" value="UniProtKB-SubCell"/>
</dbReference>
<dbReference type="EMBL" id="CAMAPF010000914">
    <property type="protein sequence ID" value="CAH9119547.1"/>
    <property type="molecule type" value="Genomic_DNA"/>
</dbReference>
<dbReference type="EMBL" id="CAMAPF010000012">
    <property type="protein sequence ID" value="CAH9065999.1"/>
    <property type="molecule type" value="Genomic_DNA"/>
</dbReference>
<reference evidence="11" key="1">
    <citation type="submission" date="2022-07" db="EMBL/GenBank/DDBJ databases">
        <authorList>
            <person name="Macas J."/>
            <person name="Novak P."/>
            <person name="Neumann P."/>
        </authorList>
    </citation>
    <scope>NUCLEOTIDE SEQUENCE</scope>
</reference>
<evidence type="ECO:0000313" key="11">
    <source>
        <dbReference type="EMBL" id="CAH9065999.1"/>
    </source>
</evidence>
<evidence type="ECO:0000256" key="10">
    <source>
        <dbReference type="RuleBase" id="RU910715"/>
    </source>
</evidence>
<keyword evidence="8 10" id="KW-1133">Transmembrane helix</keyword>
<comment type="similarity">
    <text evidence="2 10">Belongs to the SWEET sugar transporter family.</text>
</comment>
<feature type="transmembrane region" description="Helical" evidence="10">
    <location>
        <begin position="46"/>
        <end position="64"/>
    </location>
</feature>
<name>A0AAV0C3F3_9ASTE</name>
<evidence type="ECO:0000256" key="9">
    <source>
        <dbReference type="ARBA" id="ARBA00023136"/>
    </source>
</evidence>
<evidence type="ECO:0000256" key="1">
    <source>
        <dbReference type="ARBA" id="ARBA00004651"/>
    </source>
</evidence>
<sequence length="294" mass="33342">MALLGGHLVFTFGLLGNIISFIVFLSPLPTFYKIYKKKSADGYQSIPYVIALFSSMLWIYYAFLKANTTLLITINSFGCFIETIYVSFYIYYASKEARMQTLKMIVMMELLGFGAVVLVSQFLFQGAVRAQVVGWVCLVFSLCVFVAPLCIVRQVIKTKSVEHMPILLSVFLTFSAVVWFFYGLLLKDINIAVPNVLGFFFSILQMVLYMIYKGKNEDMKKLPLQISVPPKSPVVLVLEPEEKKLQRPELTEEQLVDIVKLGTFLCSEKIHFGKSNPAEVEISKLDIDPRQTVN</sequence>
<evidence type="ECO:0000313" key="12">
    <source>
        <dbReference type="EMBL" id="CAH9119547.1"/>
    </source>
</evidence>
<evidence type="ECO:0000256" key="3">
    <source>
        <dbReference type="ARBA" id="ARBA00022448"/>
    </source>
</evidence>
<keyword evidence="4" id="KW-1003">Cell membrane</keyword>
<evidence type="ECO:0000313" key="13">
    <source>
        <dbReference type="Proteomes" id="UP001152523"/>
    </source>
</evidence>
<evidence type="ECO:0000256" key="2">
    <source>
        <dbReference type="ARBA" id="ARBA00007809"/>
    </source>
</evidence>
<comment type="function">
    <text evidence="10">Mediates both low-affinity uptake and efflux of sugar across the membrane.</text>
</comment>
<protein>
    <recommendedName>
        <fullName evidence="10">Bidirectional sugar transporter SWEET</fullName>
    </recommendedName>
</protein>
<keyword evidence="6 10" id="KW-0812">Transmembrane</keyword>
<evidence type="ECO:0000256" key="4">
    <source>
        <dbReference type="ARBA" id="ARBA00022475"/>
    </source>
</evidence>
<accession>A0AAV0C3F3</accession>
<proteinExistence type="inferred from homology"/>
<evidence type="ECO:0000256" key="5">
    <source>
        <dbReference type="ARBA" id="ARBA00022597"/>
    </source>
</evidence>
<dbReference type="InterPro" id="IPR004316">
    <property type="entry name" value="SWEET_rpt"/>
</dbReference>
<feature type="transmembrane region" description="Helical" evidence="10">
    <location>
        <begin position="104"/>
        <end position="124"/>
    </location>
</feature>
<dbReference type="GO" id="GO:0051119">
    <property type="term" value="F:sugar transmembrane transporter activity"/>
    <property type="evidence" value="ECO:0007669"/>
    <property type="project" value="InterPro"/>
</dbReference>
<keyword evidence="3 10" id="KW-0813">Transport</keyword>
<comment type="subcellular location">
    <subcellularLocation>
        <location evidence="1 10">Cell membrane</location>
        <topology evidence="1 10">Multi-pass membrane protein</topology>
    </subcellularLocation>
</comment>
<evidence type="ECO:0000256" key="7">
    <source>
        <dbReference type="ARBA" id="ARBA00022737"/>
    </source>
</evidence>
<dbReference type="Pfam" id="PF03083">
    <property type="entry name" value="MtN3_slv"/>
    <property type="match status" value="2"/>
</dbReference>
<evidence type="ECO:0000256" key="6">
    <source>
        <dbReference type="ARBA" id="ARBA00022692"/>
    </source>
</evidence>
<dbReference type="AlphaFoldDB" id="A0AAV0C3F3"/>
<organism evidence="11 13">
    <name type="scientific">Cuscuta epithymum</name>
    <dbReference type="NCBI Taxonomy" id="186058"/>
    <lineage>
        <taxon>Eukaryota</taxon>
        <taxon>Viridiplantae</taxon>
        <taxon>Streptophyta</taxon>
        <taxon>Embryophyta</taxon>
        <taxon>Tracheophyta</taxon>
        <taxon>Spermatophyta</taxon>
        <taxon>Magnoliopsida</taxon>
        <taxon>eudicotyledons</taxon>
        <taxon>Gunneridae</taxon>
        <taxon>Pentapetalae</taxon>
        <taxon>asterids</taxon>
        <taxon>lamiids</taxon>
        <taxon>Solanales</taxon>
        <taxon>Convolvulaceae</taxon>
        <taxon>Cuscuteae</taxon>
        <taxon>Cuscuta</taxon>
        <taxon>Cuscuta subgen. Cuscuta</taxon>
    </lineage>
</organism>
<dbReference type="PANTHER" id="PTHR10791:SF165">
    <property type="entry name" value="BIDIRECTIONAL SUGAR TRANSPORTER SWEET10"/>
    <property type="match status" value="1"/>
</dbReference>
<evidence type="ECO:0000256" key="8">
    <source>
        <dbReference type="ARBA" id="ARBA00022989"/>
    </source>
</evidence>
<feature type="transmembrane region" description="Helical" evidence="10">
    <location>
        <begin position="164"/>
        <end position="185"/>
    </location>
</feature>
<gene>
    <name evidence="12" type="ORF">CEPIT_LOCUS22735</name>
    <name evidence="11" type="ORF">CEPIT_LOCUS2352</name>
</gene>
<keyword evidence="13" id="KW-1185">Reference proteome</keyword>
<dbReference type="Proteomes" id="UP001152523">
    <property type="component" value="Unassembled WGS sequence"/>
</dbReference>
<keyword evidence="9 10" id="KW-0472">Membrane</keyword>
<dbReference type="FunFam" id="1.20.1280.290:FF:000003">
    <property type="entry name" value="Bidirectional sugar transporter SWEET"/>
    <property type="match status" value="1"/>
</dbReference>
<keyword evidence="7" id="KW-0677">Repeat</keyword>
<dbReference type="PANTHER" id="PTHR10791">
    <property type="entry name" value="RAG1-ACTIVATING PROTEIN 1"/>
    <property type="match status" value="1"/>
</dbReference>
<dbReference type="InterPro" id="IPR047664">
    <property type="entry name" value="SWEET"/>
</dbReference>
<feature type="transmembrane region" description="Helical" evidence="10">
    <location>
        <begin position="70"/>
        <end position="92"/>
    </location>
</feature>
<feature type="transmembrane region" description="Helical" evidence="10">
    <location>
        <begin position="6"/>
        <end position="25"/>
    </location>
</feature>
<feature type="transmembrane region" description="Helical" evidence="10">
    <location>
        <begin position="191"/>
        <end position="212"/>
    </location>
</feature>